<dbReference type="STRING" id="1120918.SAMN05216249_106136"/>
<gene>
    <name evidence="1" type="ORF">SAMN05216249_106136</name>
</gene>
<keyword evidence="2" id="KW-1185">Reference proteome</keyword>
<sequence>MKKYYDNREDNIAFERCIDVMARLMLKYGLAFLKRMEDKRVICVIDIESAEDEKEFVCSYVIYSKAVADSDSNESVA</sequence>
<name>A0A1I0XFL9_9FIRM</name>
<evidence type="ECO:0000313" key="2">
    <source>
        <dbReference type="Proteomes" id="UP000198838"/>
    </source>
</evidence>
<dbReference type="RefSeq" id="WP_092871569.1">
    <property type="nucleotide sequence ID" value="NZ_FOJY01000006.1"/>
</dbReference>
<evidence type="ECO:0000313" key="1">
    <source>
        <dbReference type="EMBL" id="SFA99714.1"/>
    </source>
</evidence>
<dbReference type="EMBL" id="FOJY01000006">
    <property type="protein sequence ID" value="SFA99714.1"/>
    <property type="molecule type" value="Genomic_DNA"/>
</dbReference>
<dbReference type="AlphaFoldDB" id="A0A1I0XFL9"/>
<accession>A0A1I0XFL9</accession>
<dbReference type="Proteomes" id="UP000198838">
    <property type="component" value="Unassembled WGS sequence"/>
</dbReference>
<reference evidence="1 2" key="1">
    <citation type="submission" date="2016-10" db="EMBL/GenBank/DDBJ databases">
        <authorList>
            <person name="de Groot N.N."/>
        </authorList>
    </citation>
    <scope>NUCLEOTIDE SEQUENCE [LARGE SCALE GENOMIC DNA]</scope>
    <source>
        <strain evidence="1 2">DSM 5522</strain>
    </source>
</reference>
<proteinExistence type="predicted"/>
<organism evidence="1 2">
    <name type="scientific">Acetitomaculum ruminis DSM 5522</name>
    <dbReference type="NCBI Taxonomy" id="1120918"/>
    <lineage>
        <taxon>Bacteria</taxon>
        <taxon>Bacillati</taxon>
        <taxon>Bacillota</taxon>
        <taxon>Clostridia</taxon>
        <taxon>Lachnospirales</taxon>
        <taxon>Lachnospiraceae</taxon>
        <taxon>Acetitomaculum</taxon>
    </lineage>
</organism>
<dbReference type="OrthoDB" id="1920876at2"/>
<protein>
    <submittedName>
        <fullName evidence="1">Uncharacterized protein</fullName>
    </submittedName>
</protein>